<dbReference type="Pfam" id="PF25944">
    <property type="entry name" value="Beta-barrel_RND"/>
    <property type="match status" value="1"/>
</dbReference>
<accession>A0A162JRJ8</accession>
<feature type="domain" description="Multidrug resistance protein MdtA-like beta-barrel" evidence="7">
    <location>
        <begin position="209"/>
        <end position="305"/>
    </location>
</feature>
<evidence type="ECO:0000256" key="3">
    <source>
        <dbReference type="SAM" id="MobiDB-lite"/>
    </source>
</evidence>
<gene>
    <name evidence="9" type="ORF">AUP44_16325</name>
</gene>
<dbReference type="Pfam" id="PF25967">
    <property type="entry name" value="RND-MFP_C"/>
    <property type="match status" value="1"/>
</dbReference>
<dbReference type="GeneID" id="97241327"/>
<evidence type="ECO:0000259" key="5">
    <source>
        <dbReference type="Pfam" id="PF25876"/>
    </source>
</evidence>
<dbReference type="Gene3D" id="2.40.420.20">
    <property type="match status" value="1"/>
</dbReference>
<feature type="domain" description="Multidrug resistance protein MdtA-like barrel-sandwich hybrid" evidence="6">
    <location>
        <begin position="61"/>
        <end position="203"/>
    </location>
</feature>
<dbReference type="Pfam" id="PF25876">
    <property type="entry name" value="HH_MFP_RND"/>
    <property type="match status" value="1"/>
</dbReference>
<dbReference type="EMBL" id="LPZR01000218">
    <property type="protein sequence ID" value="KYO49729.1"/>
    <property type="molecule type" value="Genomic_DNA"/>
</dbReference>
<evidence type="ECO:0000259" key="6">
    <source>
        <dbReference type="Pfam" id="PF25917"/>
    </source>
</evidence>
<dbReference type="Gene3D" id="1.10.287.470">
    <property type="entry name" value="Helix hairpin bin"/>
    <property type="match status" value="1"/>
</dbReference>
<dbReference type="InterPro" id="IPR058625">
    <property type="entry name" value="MdtA-like_BSH"/>
</dbReference>
<evidence type="ECO:0000313" key="9">
    <source>
        <dbReference type="EMBL" id="KYO49729.1"/>
    </source>
</evidence>
<feature type="domain" description="Multidrug resistance protein MdtA-like alpha-helical hairpin" evidence="5">
    <location>
        <begin position="105"/>
        <end position="171"/>
    </location>
</feature>
<evidence type="ECO:0000259" key="7">
    <source>
        <dbReference type="Pfam" id="PF25944"/>
    </source>
</evidence>
<feature type="chain" id="PRO_5007836345" evidence="4">
    <location>
        <begin position="22"/>
        <end position="392"/>
    </location>
</feature>
<dbReference type="InterPro" id="IPR058626">
    <property type="entry name" value="MdtA-like_b-barrel"/>
</dbReference>
<dbReference type="RefSeq" id="WP_062769849.1">
    <property type="nucleotide sequence ID" value="NZ_CP121045.1"/>
</dbReference>
<reference evidence="9 10" key="1">
    <citation type="submission" date="2015-12" db="EMBL/GenBank/DDBJ databases">
        <title>Genome sequence of Tistrella mobilis MCCC 1A02139.</title>
        <authorList>
            <person name="Lu L."/>
            <person name="Lai Q."/>
            <person name="Shao Z."/>
            <person name="Qian P."/>
        </authorList>
    </citation>
    <scope>NUCLEOTIDE SEQUENCE [LARGE SCALE GENOMIC DNA]</scope>
    <source>
        <strain evidence="9 10">MCCC 1A02139</strain>
    </source>
</reference>
<proteinExistence type="inferred from homology"/>
<name>A0A162JRJ8_9PROT</name>
<dbReference type="GO" id="GO:0046677">
    <property type="term" value="P:response to antibiotic"/>
    <property type="evidence" value="ECO:0007669"/>
    <property type="project" value="TreeGrafter"/>
</dbReference>
<evidence type="ECO:0000259" key="8">
    <source>
        <dbReference type="Pfam" id="PF25967"/>
    </source>
</evidence>
<dbReference type="GO" id="GO:0005886">
    <property type="term" value="C:plasma membrane"/>
    <property type="evidence" value="ECO:0007669"/>
    <property type="project" value="TreeGrafter"/>
</dbReference>
<comment type="similarity">
    <text evidence="2">Belongs to the membrane fusion protein (MFP) (TC 8.A.1) family.</text>
</comment>
<dbReference type="PANTHER" id="PTHR30158:SF24">
    <property type="entry name" value="HLYD FAMILY SECRETION PROTEIN"/>
    <property type="match status" value="1"/>
</dbReference>
<organism evidence="9 10">
    <name type="scientific">Tistrella mobilis</name>
    <dbReference type="NCBI Taxonomy" id="171437"/>
    <lineage>
        <taxon>Bacteria</taxon>
        <taxon>Pseudomonadati</taxon>
        <taxon>Pseudomonadota</taxon>
        <taxon>Alphaproteobacteria</taxon>
        <taxon>Geminicoccales</taxon>
        <taxon>Geminicoccaceae</taxon>
        <taxon>Tistrella</taxon>
    </lineage>
</organism>
<dbReference type="InterPro" id="IPR058624">
    <property type="entry name" value="MdtA-like_HH"/>
</dbReference>
<feature type="domain" description="Multidrug resistance protein MdtA-like C-terminal permuted SH3" evidence="8">
    <location>
        <begin position="312"/>
        <end position="373"/>
    </location>
</feature>
<evidence type="ECO:0000256" key="4">
    <source>
        <dbReference type="SAM" id="SignalP"/>
    </source>
</evidence>
<protein>
    <submittedName>
        <fullName evidence="9">Efflux transporter periplasmic adaptor subunit</fullName>
    </submittedName>
</protein>
<evidence type="ECO:0000256" key="2">
    <source>
        <dbReference type="ARBA" id="ARBA00009477"/>
    </source>
</evidence>
<keyword evidence="4" id="KW-0732">Signal</keyword>
<dbReference type="InterPro" id="IPR058627">
    <property type="entry name" value="MdtA-like_C"/>
</dbReference>
<dbReference type="AlphaFoldDB" id="A0A162JRJ8"/>
<evidence type="ECO:0000256" key="1">
    <source>
        <dbReference type="ARBA" id="ARBA00004196"/>
    </source>
</evidence>
<dbReference type="NCBIfam" id="TIGR01730">
    <property type="entry name" value="RND_mfp"/>
    <property type="match status" value="1"/>
</dbReference>
<evidence type="ECO:0000313" key="10">
    <source>
        <dbReference type="Proteomes" id="UP000075787"/>
    </source>
</evidence>
<comment type="caution">
    <text evidence="9">The sequence shown here is derived from an EMBL/GenBank/DDBJ whole genome shotgun (WGS) entry which is preliminary data.</text>
</comment>
<dbReference type="Pfam" id="PF25917">
    <property type="entry name" value="BSH_RND"/>
    <property type="match status" value="1"/>
</dbReference>
<dbReference type="Gene3D" id="2.40.50.100">
    <property type="match status" value="1"/>
</dbReference>
<dbReference type="SUPFAM" id="SSF111369">
    <property type="entry name" value="HlyD-like secretion proteins"/>
    <property type="match status" value="1"/>
</dbReference>
<dbReference type="PANTHER" id="PTHR30158">
    <property type="entry name" value="ACRA/E-RELATED COMPONENT OF DRUG EFFLUX TRANSPORTER"/>
    <property type="match status" value="1"/>
</dbReference>
<dbReference type="Gene3D" id="2.40.30.170">
    <property type="match status" value="1"/>
</dbReference>
<dbReference type="PROSITE" id="PS51257">
    <property type="entry name" value="PROKAR_LIPOPROTEIN"/>
    <property type="match status" value="1"/>
</dbReference>
<dbReference type="GO" id="GO:0022857">
    <property type="term" value="F:transmembrane transporter activity"/>
    <property type="evidence" value="ECO:0007669"/>
    <property type="project" value="InterPro"/>
</dbReference>
<dbReference type="Proteomes" id="UP000075787">
    <property type="component" value="Unassembled WGS sequence"/>
</dbReference>
<comment type="subcellular location">
    <subcellularLocation>
        <location evidence="1">Cell envelope</location>
    </subcellularLocation>
</comment>
<feature type="signal peptide" evidence="4">
    <location>
        <begin position="1"/>
        <end position="21"/>
    </location>
</feature>
<dbReference type="OrthoDB" id="9800613at2"/>
<sequence>MRMERLLRSSAGLTLAMIVLAGCNETTPRAPTPLPRVAVVEVAPERLEVVEDLPGRVVALRVAEIRPQVSGIVQRRLFEQGADIRAGDPLFQINPAPFEADVGMAAAALRRAEVVAARARQQVRRLEPLHRADAISDQALDDAVAQRDQAVAEVAQARATLDRRRLDLAFTTVEAPIAGRIDQALVSEGALVSPTDATPMARIQQVDQVYVDLRQPARSQEALREALRRRTGPDGQSTNGPSTDGEGRDLPVRILRSDGTPYGSIGHILFSGITVDAGTGDMLLRVLVDNPSRELLPGMFVRARVPRAGYDDALMIPQQAVTRAGGVPQVWIVAADATVRPVPVTLGELVDHRYRVATGLEAGQRVVVEGVDRLAEGIGVEPQMWRPGADAG</sequence>
<feature type="region of interest" description="Disordered" evidence="3">
    <location>
        <begin position="227"/>
        <end position="250"/>
    </location>
</feature>
<dbReference type="InterPro" id="IPR006143">
    <property type="entry name" value="RND_pump_MFP"/>
</dbReference>